<dbReference type="InterPro" id="IPR002509">
    <property type="entry name" value="NODB_dom"/>
</dbReference>
<evidence type="ECO:0000259" key="2">
    <source>
        <dbReference type="PROSITE" id="PS51677"/>
    </source>
</evidence>
<dbReference type="InterPro" id="IPR001296">
    <property type="entry name" value="Glyco_trans_1"/>
</dbReference>
<feature type="domain" description="NodB homology" evidence="2">
    <location>
        <begin position="354"/>
        <end position="592"/>
    </location>
</feature>
<protein>
    <recommendedName>
        <fullName evidence="2">NodB homology domain-containing protein</fullName>
    </recommendedName>
</protein>
<accession>A0A1F5B3Z9</accession>
<dbReference type="PROSITE" id="PS51677">
    <property type="entry name" value="NODB"/>
    <property type="match status" value="1"/>
</dbReference>
<reference evidence="3 4" key="1">
    <citation type="journal article" date="2016" name="Nat. Commun.">
        <title>Thousands of microbial genomes shed light on interconnected biogeochemical processes in an aquifer system.</title>
        <authorList>
            <person name="Anantharaman K."/>
            <person name="Brown C.T."/>
            <person name="Hug L.A."/>
            <person name="Sharon I."/>
            <person name="Castelle C.J."/>
            <person name="Probst A.J."/>
            <person name="Thomas B.C."/>
            <person name="Singh A."/>
            <person name="Wilkins M.J."/>
            <person name="Karaoz U."/>
            <person name="Brodie E.L."/>
            <person name="Williams K.H."/>
            <person name="Hubbard S.S."/>
            <person name="Banfield J.F."/>
        </authorList>
    </citation>
    <scope>NUCLEOTIDE SEQUENCE [LARGE SCALE GENOMIC DNA]</scope>
</reference>
<dbReference type="Pfam" id="PF00534">
    <property type="entry name" value="Glycos_transf_1"/>
    <property type="match status" value="1"/>
</dbReference>
<evidence type="ECO:0000313" key="4">
    <source>
        <dbReference type="Proteomes" id="UP000176431"/>
    </source>
</evidence>
<dbReference type="CDD" id="cd03801">
    <property type="entry name" value="GT4_PimA-like"/>
    <property type="match status" value="1"/>
</dbReference>
<comment type="caution">
    <text evidence="3">The sequence shown here is derived from an EMBL/GenBank/DDBJ whole genome shotgun (WGS) entry which is preliminary data.</text>
</comment>
<dbReference type="AlphaFoldDB" id="A0A1F5B3Z9"/>
<sequence length="592" mass="67664">MIICFLVNDLNIKAGWGRMAFDLINAAKERGVDARVILREEGLLKRPFFNFFKIRKIISNCDIIHAFDVWPFGFLASVYAVGLGKKIIISAIGTYSIAPLYNFFLKILSTWSYRRADEITAISDYTAKEIKQIIPDLNIDVLSNGVDFEKWSKKTDIFSEIFELKPYILGVGGVKQRKGYHNSISAFAEITLRFPELKYIIVGQTNDKNYFNKLKDIINECNLKDKVIFLSGVSDEKLTALYKNAELFILTPEEHNHQFEGFGLVYLEAAANGLPSIGSRKSGAETAIKEGISGVLVNQGNVHETASMIEKILSDMNFKNKLSIGAIDWARQNTWQKAVSRYLQIYEEIFKKNKKIIVTTSWDDGDVLDLKLAALLDKYGVKGTFYITLNRQNRLTDDEIIAISSKHEIGAHTMSHLLLTEIPAEEAEKQITESKNYLEKITGKQIKMFAYPAGDYNISVVNMVKSHGFSGARTTEDWSWNLPENSFEMPTSLHVYPHFFRPDAGSTRAWLKPLFHNLPKIIRYRLRPTSILSWQNLALAMFDRAYAEGAVFHIWGHSWEIEKYKMWKDLESVLKYISYRKGVEFKTNGEII</sequence>
<dbReference type="Proteomes" id="UP000176431">
    <property type="component" value="Unassembled WGS sequence"/>
</dbReference>
<dbReference type="GO" id="GO:0016757">
    <property type="term" value="F:glycosyltransferase activity"/>
    <property type="evidence" value="ECO:0007669"/>
    <property type="project" value="InterPro"/>
</dbReference>
<dbReference type="SUPFAM" id="SSF53756">
    <property type="entry name" value="UDP-Glycosyltransferase/glycogen phosphorylase"/>
    <property type="match status" value="1"/>
</dbReference>
<proteinExistence type="predicted"/>
<dbReference type="Pfam" id="PF01522">
    <property type="entry name" value="Polysacc_deac_1"/>
    <property type="match status" value="1"/>
</dbReference>
<dbReference type="GO" id="GO:0009103">
    <property type="term" value="P:lipopolysaccharide biosynthetic process"/>
    <property type="evidence" value="ECO:0007669"/>
    <property type="project" value="TreeGrafter"/>
</dbReference>
<keyword evidence="1" id="KW-0808">Transferase</keyword>
<dbReference type="GO" id="GO:0016810">
    <property type="term" value="F:hydrolase activity, acting on carbon-nitrogen (but not peptide) bonds"/>
    <property type="evidence" value="ECO:0007669"/>
    <property type="project" value="InterPro"/>
</dbReference>
<dbReference type="CDD" id="cd10967">
    <property type="entry name" value="CE4_GLA_like_6s"/>
    <property type="match status" value="1"/>
</dbReference>
<dbReference type="PANTHER" id="PTHR46401:SF2">
    <property type="entry name" value="GLYCOSYLTRANSFERASE WBBK-RELATED"/>
    <property type="match status" value="1"/>
</dbReference>
<dbReference type="Gene3D" id="3.20.20.370">
    <property type="entry name" value="Glycoside hydrolase/deacetylase"/>
    <property type="match status" value="1"/>
</dbReference>
<dbReference type="InterPro" id="IPR028098">
    <property type="entry name" value="Glyco_trans_4-like_N"/>
</dbReference>
<gene>
    <name evidence="3" type="ORF">A2819_00385</name>
</gene>
<dbReference type="Gene3D" id="3.40.50.2000">
    <property type="entry name" value="Glycogen Phosphorylase B"/>
    <property type="match status" value="2"/>
</dbReference>
<evidence type="ECO:0000256" key="1">
    <source>
        <dbReference type="ARBA" id="ARBA00022679"/>
    </source>
</evidence>
<dbReference type="SUPFAM" id="SSF88713">
    <property type="entry name" value="Glycoside hydrolase/deacetylase"/>
    <property type="match status" value="1"/>
</dbReference>
<dbReference type="Pfam" id="PF13439">
    <property type="entry name" value="Glyco_transf_4"/>
    <property type="match status" value="1"/>
</dbReference>
<evidence type="ECO:0000313" key="3">
    <source>
        <dbReference type="EMBL" id="OGD25325.1"/>
    </source>
</evidence>
<name>A0A1F5B3Z9_9BACT</name>
<dbReference type="InterPro" id="IPR011330">
    <property type="entry name" value="Glyco_hydro/deAcase_b/a-brl"/>
</dbReference>
<dbReference type="PANTHER" id="PTHR46401">
    <property type="entry name" value="GLYCOSYLTRANSFERASE WBBK-RELATED"/>
    <property type="match status" value="1"/>
</dbReference>
<organism evidence="3 4">
    <name type="scientific">Candidatus Azambacteria bacterium RIFCSPHIGHO2_01_FULL_40_24</name>
    <dbReference type="NCBI Taxonomy" id="1797301"/>
    <lineage>
        <taxon>Bacteria</taxon>
        <taxon>Candidatus Azamiibacteriota</taxon>
    </lineage>
</organism>
<dbReference type="EMBL" id="MEYK01000015">
    <property type="protein sequence ID" value="OGD25325.1"/>
    <property type="molecule type" value="Genomic_DNA"/>
</dbReference>